<evidence type="ECO:0000256" key="11">
    <source>
        <dbReference type="ARBA" id="ARBA00023136"/>
    </source>
</evidence>
<dbReference type="PANTHER" id="PTHR30529">
    <property type="entry name" value="CYTOCHROME B561"/>
    <property type="match status" value="1"/>
</dbReference>
<evidence type="ECO:0000313" key="16">
    <source>
        <dbReference type="EMBL" id="PPK56101.1"/>
    </source>
</evidence>
<dbReference type="EMBL" id="PTIU01000002">
    <property type="protein sequence ID" value="PPK56101.1"/>
    <property type="molecule type" value="Genomic_DNA"/>
</dbReference>
<keyword evidence="3" id="KW-0813">Transport</keyword>
<dbReference type="STRING" id="930118.SAMN05216429_10450"/>
<evidence type="ECO:0000313" key="17">
    <source>
        <dbReference type="Proteomes" id="UP000239446"/>
    </source>
</evidence>
<evidence type="ECO:0000256" key="10">
    <source>
        <dbReference type="ARBA" id="ARBA00023004"/>
    </source>
</evidence>
<proteinExistence type="inferred from homology"/>
<evidence type="ECO:0000256" key="2">
    <source>
        <dbReference type="ARBA" id="ARBA00004651"/>
    </source>
</evidence>
<dbReference type="GO" id="GO:0020037">
    <property type="term" value="F:heme binding"/>
    <property type="evidence" value="ECO:0007669"/>
    <property type="project" value="TreeGrafter"/>
</dbReference>
<dbReference type="InterPro" id="IPR052168">
    <property type="entry name" value="Cytochrome_b561_oxidase"/>
</dbReference>
<evidence type="ECO:0000313" key="18">
    <source>
        <dbReference type="Proteomes" id="UP000239648"/>
    </source>
</evidence>
<reference evidence="16 17" key="2">
    <citation type="submission" date="2018-02" db="EMBL/GenBank/DDBJ databases">
        <title>Subsurface microbial communities from deep shales in Ohio and West Virginia, USA.</title>
        <authorList>
            <person name="Wrighton K."/>
        </authorList>
    </citation>
    <scope>NUCLEOTIDE SEQUENCE [LARGE SCALE GENOMIC DNA]</scope>
    <source>
        <strain evidence="16 17">UTICA-S1B9</strain>
    </source>
</reference>
<keyword evidence="8" id="KW-0249">Electron transport</keyword>
<dbReference type="EMBL" id="PTIT01000002">
    <property type="protein sequence ID" value="PPK53264.1"/>
    <property type="molecule type" value="Genomic_DNA"/>
</dbReference>
<gene>
    <name evidence="16" type="ORF">B0H24_100264</name>
    <name evidence="15" type="ORF">BY455_10264</name>
</gene>
<dbReference type="Proteomes" id="UP000239446">
    <property type="component" value="Unassembled WGS sequence"/>
</dbReference>
<keyword evidence="6 13" id="KW-0812">Transmembrane</keyword>
<evidence type="ECO:0000256" key="9">
    <source>
        <dbReference type="ARBA" id="ARBA00022989"/>
    </source>
</evidence>
<feature type="transmembrane region" description="Helical" evidence="13">
    <location>
        <begin position="12"/>
        <end position="30"/>
    </location>
</feature>
<evidence type="ECO:0000256" key="5">
    <source>
        <dbReference type="ARBA" id="ARBA00022617"/>
    </source>
</evidence>
<dbReference type="GO" id="GO:0009055">
    <property type="term" value="F:electron transfer activity"/>
    <property type="evidence" value="ECO:0007669"/>
    <property type="project" value="InterPro"/>
</dbReference>
<dbReference type="GO" id="GO:0046872">
    <property type="term" value="F:metal ion binding"/>
    <property type="evidence" value="ECO:0007669"/>
    <property type="project" value="UniProtKB-KW"/>
</dbReference>
<feature type="transmembrane region" description="Helical" evidence="13">
    <location>
        <begin position="146"/>
        <end position="165"/>
    </location>
</feature>
<dbReference type="InterPro" id="IPR011577">
    <property type="entry name" value="Cyt_b561_bac/Ni-Hgenase"/>
</dbReference>
<dbReference type="Gene3D" id="1.20.950.20">
    <property type="entry name" value="Transmembrane di-heme cytochromes, Chain C"/>
    <property type="match status" value="1"/>
</dbReference>
<organism evidence="16 17">
    <name type="scientific">Marinobacter persicus</name>
    <dbReference type="NCBI Taxonomy" id="930118"/>
    <lineage>
        <taxon>Bacteria</taxon>
        <taxon>Pseudomonadati</taxon>
        <taxon>Pseudomonadota</taxon>
        <taxon>Gammaproteobacteria</taxon>
        <taxon>Pseudomonadales</taxon>
        <taxon>Marinobacteraceae</taxon>
        <taxon>Marinobacter</taxon>
    </lineage>
</organism>
<evidence type="ECO:0000256" key="7">
    <source>
        <dbReference type="ARBA" id="ARBA00022723"/>
    </source>
</evidence>
<sequence>MTMMDTENRYGAVARALHWSMAVLLLIMLASEVWFEALEHSVSERSLMGLHQSLGLTLFALVLFRGLWRWLNRSRVQPPAQWAMMARLGHLALYALMILMPLTGLATSLGEGESVTFFGWTLFGYGPEIEWLEDSGEDLHEALANALWVMIGLHVAAALAHQYMLGDRIMKRMA</sequence>
<dbReference type="SUPFAM" id="SSF81342">
    <property type="entry name" value="Transmembrane di-heme cytochromes"/>
    <property type="match status" value="1"/>
</dbReference>
<comment type="subcellular location">
    <subcellularLocation>
        <location evidence="2">Cell membrane</location>
        <topology evidence="2">Multi-pass membrane protein</topology>
    </subcellularLocation>
</comment>
<comment type="cofactor">
    <cofactor evidence="1">
        <name>heme b</name>
        <dbReference type="ChEBI" id="CHEBI:60344"/>
    </cofactor>
</comment>
<dbReference type="PANTHER" id="PTHR30529:SF1">
    <property type="entry name" value="CYTOCHROME B561 HOMOLOG 2"/>
    <property type="match status" value="1"/>
</dbReference>
<evidence type="ECO:0000256" key="3">
    <source>
        <dbReference type="ARBA" id="ARBA00022448"/>
    </source>
</evidence>
<accession>A0A2S6G9Z4</accession>
<evidence type="ECO:0000313" key="15">
    <source>
        <dbReference type="EMBL" id="PPK53264.1"/>
    </source>
</evidence>
<evidence type="ECO:0000256" key="13">
    <source>
        <dbReference type="SAM" id="Phobius"/>
    </source>
</evidence>
<comment type="similarity">
    <text evidence="12">Belongs to the cytochrome b561 family.</text>
</comment>
<keyword evidence="10" id="KW-0408">Iron</keyword>
<dbReference type="GO" id="GO:0022904">
    <property type="term" value="P:respiratory electron transport chain"/>
    <property type="evidence" value="ECO:0007669"/>
    <property type="project" value="InterPro"/>
</dbReference>
<keyword evidence="9 13" id="KW-1133">Transmembrane helix</keyword>
<evidence type="ECO:0000256" key="4">
    <source>
        <dbReference type="ARBA" id="ARBA00022475"/>
    </source>
</evidence>
<evidence type="ECO:0000256" key="8">
    <source>
        <dbReference type="ARBA" id="ARBA00022982"/>
    </source>
</evidence>
<feature type="transmembrane region" description="Helical" evidence="13">
    <location>
        <begin position="91"/>
        <end position="110"/>
    </location>
</feature>
<protein>
    <submittedName>
        <fullName evidence="16">Cytochrome b561</fullName>
    </submittedName>
</protein>
<dbReference type="Proteomes" id="UP000239648">
    <property type="component" value="Unassembled WGS sequence"/>
</dbReference>
<comment type="caution">
    <text evidence="16">The sequence shown here is derived from an EMBL/GenBank/DDBJ whole genome shotgun (WGS) entry which is preliminary data.</text>
</comment>
<keyword evidence="4" id="KW-1003">Cell membrane</keyword>
<dbReference type="InterPro" id="IPR016174">
    <property type="entry name" value="Di-haem_cyt_TM"/>
</dbReference>
<feature type="transmembrane region" description="Helical" evidence="13">
    <location>
        <begin position="50"/>
        <end position="71"/>
    </location>
</feature>
<dbReference type="OrthoDB" id="9793784at2"/>
<reference evidence="15 18" key="1">
    <citation type="submission" date="2018-02" db="EMBL/GenBank/DDBJ databases">
        <title>Deep subsurface shale carbon reservoir microbial communities from Ohio and West Virginia, USA.</title>
        <authorList>
            <person name="Wrighton K."/>
        </authorList>
    </citation>
    <scope>NUCLEOTIDE SEQUENCE [LARGE SCALE GENOMIC DNA]</scope>
    <source>
        <strain evidence="15 18">UTICA-S1B6</strain>
    </source>
</reference>
<dbReference type="Pfam" id="PF01292">
    <property type="entry name" value="Ni_hydr_CYTB"/>
    <property type="match status" value="1"/>
</dbReference>
<feature type="domain" description="Cytochrome b561 bacterial/Ni-hydrogenase" evidence="14">
    <location>
        <begin position="9"/>
        <end position="173"/>
    </location>
</feature>
<evidence type="ECO:0000256" key="6">
    <source>
        <dbReference type="ARBA" id="ARBA00022692"/>
    </source>
</evidence>
<evidence type="ECO:0000259" key="14">
    <source>
        <dbReference type="Pfam" id="PF01292"/>
    </source>
</evidence>
<keyword evidence="11 13" id="KW-0472">Membrane</keyword>
<evidence type="ECO:0000256" key="12">
    <source>
        <dbReference type="ARBA" id="ARBA00037975"/>
    </source>
</evidence>
<keyword evidence="5" id="KW-0349">Heme</keyword>
<dbReference type="AlphaFoldDB" id="A0A2S6G9Z4"/>
<name>A0A2S6G9Z4_9GAMM</name>
<keyword evidence="7" id="KW-0479">Metal-binding</keyword>
<keyword evidence="18" id="KW-1185">Reference proteome</keyword>
<evidence type="ECO:0000256" key="1">
    <source>
        <dbReference type="ARBA" id="ARBA00001970"/>
    </source>
</evidence>
<dbReference type="GO" id="GO:0005886">
    <property type="term" value="C:plasma membrane"/>
    <property type="evidence" value="ECO:0007669"/>
    <property type="project" value="UniProtKB-SubCell"/>
</dbReference>